<dbReference type="AlphaFoldDB" id="A7N157"/>
<name>A7N157_VIBC1</name>
<gene>
    <name evidence="1" type="ordered locus">VIBHAR_01385</name>
</gene>
<dbReference type="EMBL" id="CP000789">
    <property type="protein sequence ID" value="ABU70362.1"/>
    <property type="molecule type" value="Genomic_DNA"/>
</dbReference>
<protein>
    <submittedName>
        <fullName evidence="1">Uncharacterized protein</fullName>
    </submittedName>
</protein>
<sequence>MSERCKTDNVKLLPLRSGEWVIVDFLPLLKERCLKLGLSCYISSFSAASSQAGK</sequence>
<evidence type="ECO:0000313" key="1">
    <source>
        <dbReference type="EMBL" id="ABU70362.1"/>
    </source>
</evidence>
<evidence type="ECO:0000313" key="2">
    <source>
        <dbReference type="Proteomes" id="UP000008152"/>
    </source>
</evidence>
<proteinExistence type="predicted"/>
<accession>A7N157</accession>
<organism evidence="1 2">
    <name type="scientific">Vibrio campbellii (strain ATCC BAA-1116)</name>
    <dbReference type="NCBI Taxonomy" id="2902295"/>
    <lineage>
        <taxon>Bacteria</taxon>
        <taxon>Pseudomonadati</taxon>
        <taxon>Pseudomonadota</taxon>
        <taxon>Gammaproteobacteria</taxon>
        <taxon>Vibrionales</taxon>
        <taxon>Vibrionaceae</taxon>
        <taxon>Vibrio</taxon>
    </lineage>
</organism>
<dbReference type="KEGG" id="vha:VIBHAR_01385"/>
<dbReference type="Proteomes" id="UP000008152">
    <property type="component" value="Chromosome I"/>
</dbReference>
<reference evidence="1 2" key="1">
    <citation type="submission" date="2007-08" db="EMBL/GenBank/DDBJ databases">
        <authorList>
            <consortium name="The Vibrio harveyi Genome Sequencing Project"/>
            <person name="Bassler B."/>
            <person name="Clifton S.W."/>
            <person name="Fulton L."/>
            <person name="Delehaunty K."/>
            <person name="Fronick C."/>
            <person name="Harrison M."/>
            <person name="Markivic C."/>
            <person name="Fulton R."/>
            <person name="Tin-Wollam A.-M."/>
            <person name="Shah N."/>
            <person name="Pepin K."/>
            <person name="Nash W."/>
            <person name="Thiruvilangam P."/>
            <person name="Bhonagiri V."/>
            <person name="Waters C."/>
            <person name="Tu K.C."/>
            <person name="Irgon J."/>
            <person name="Wilson R.K."/>
        </authorList>
    </citation>
    <scope>NUCLEOTIDE SEQUENCE [LARGE SCALE GENOMIC DNA]</scope>
    <source>
        <strain evidence="2">ATCC BAA-1116 / BB120</strain>
    </source>
</reference>